<gene>
    <name evidence="1" type="ORF">BJ138DRAFT_608599</name>
</gene>
<name>A0ACB8A208_9AGAM</name>
<organism evidence="1 2">
    <name type="scientific">Hygrophoropsis aurantiaca</name>
    <dbReference type="NCBI Taxonomy" id="72124"/>
    <lineage>
        <taxon>Eukaryota</taxon>
        <taxon>Fungi</taxon>
        <taxon>Dikarya</taxon>
        <taxon>Basidiomycota</taxon>
        <taxon>Agaricomycotina</taxon>
        <taxon>Agaricomycetes</taxon>
        <taxon>Agaricomycetidae</taxon>
        <taxon>Boletales</taxon>
        <taxon>Coniophorineae</taxon>
        <taxon>Hygrophoropsidaceae</taxon>
        <taxon>Hygrophoropsis</taxon>
    </lineage>
</organism>
<keyword evidence="2" id="KW-1185">Reference proteome</keyword>
<protein>
    <submittedName>
        <fullName evidence="1">Uncharacterized protein</fullName>
    </submittedName>
</protein>
<reference evidence="1" key="1">
    <citation type="journal article" date="2021" name="New Phytol.">
        <title>Evolutionary innovations through gain and loss of genes in the ectomycorrhizal Boletales.</title>
        <authorList>
            <person name="Wu G."/>
            <person name="Miyauchi S."/>
            <person name="Morin E."/>
            <person name="Kuo A."/>
            <person name="Drula E."/>
            <person name="Varga T."/>
            <person name="Kohler A."/>
            <person name="Feng B."/>
            <person name="Cao Y."/>
            <person name="Lipzen A."/>
            <person name="Daum C."/>
            <person name="Hundley H."/>
            <person name="Pangilinan J."/>
            <person name="Johnson J."/>
            <person name="Barry K."/>
            <person name="LaButti K."/>
            <person name="Ng V."/>
            <person name="Ahrendt S."/>
            <person name="Min B."/>
            <person name="Choi I.G."/>
            <person name="Park H."/>
            <person name="Plett J.M."/>
            <person name="Magnuson J."/>
            <person name="Spatafora J.W."/>
            <person name="Nagy L.G."/>
            <person name="Henrissat B."/>
            <person name="Grigoriev I.V."/>
            <person name="Yang Z.L."/>
            <person name="Xu J."/>
            <person name="Martin F.M."/>
        </authorList>
    </citation>
    <scope>NUCLEOTIDE SEQUENCE</scope>
    <source>
        <strain evidence="1">ATCC 28755</strain>
    </source>
</reference>
<accession>A0ACB8A208</accession>
<evidence type="ECO:0000313" key="1">
    <source>
        <dbReference type="EMBL" id="KAH7906658.1"/>
    </source>
</evidence>
<dbReference type="Proteomes" id="UP000790377">
    <property type="component" value="Unassembled WGS sequence"/>
</dbReference>
<comment type="caution">
    <text evidence="1">The sequence shown here is derived from an EMBL/GenBank/DDBJ whole genome shotgun (WGS) entry which is preliminary data.</text>
</comment>
<evidence type="ECO:0000313" key="2">
    <source>
        <dbReference type="Proteomes" id="UP000790377"/>
    </source>
</evidence>
<proteinExistence type="predicted"/>
<sequence>MQAWDLRVLHFFYAVIVFLASSLKSLRRIQSLPLTAQRRKLPSHLCLLLVSDGEPDAEAETERAFLESIQRVVAWCHTLGIANLTAYDNEGILVRCSEIIRERMVATLGESIDNESAVSAGKQECPIVPPHSEPSSSRSRSPDPEKLPIELNVVTIRSAESRILCTNPIKCEDTTPLKLYLTSRYSSKPAIAAAARSLIQREALKGEGCGDYELSVADLNDVLEGMLPSPDFMIIHHVSPTRYPRPPLELHGFPPWQITLTEMHRTQAVTKSWFTWPFTSTPSKRMVALGEMAFCRALDEFALTEIRQGK</sequence>
<dbReference type="EMBL" id="MU267991">
    <property type="protein sequence ID" value="KAH7906658.1"/>
    <property type="molecule type" value="Genomic_DNA"/>
</dbReference>